<keyword evidence="3" id="KW-0732">Signal</keyword>
<dbReference type="InterPro" id="IPR018392">
    <property type="entry name" value="LysM"/>
</dbReference>
<evidence type="ECO:0000259" key="5">
    <source>
        <dbReference type="PROSITE" id="PS51910"/>
    </source>
</evidence>
<feature type="signal peptide" evidence="3">
    <location>
        <begin position="1"/>
        <end position="24"/>
    </location>
</feature>
<keyword evidence="1" id="KW-0147">Chitin-binding</keyword>
<dbReference type="Pfam" id="PF00704">
    <property type="entry name" value="Glyco_hydro_18"/>
    <property type="match status" value="1"/>
</dbReference>
<dbReference type="InterPro" id="IPR001223">
    <property type="entry name" value="Glyco_hydro18_cat"/>
</dbReference>
<sequence>MVRCTVSLLGTAFAALLLASGVSGRSVALPPQLQPRTYCTNAKQVIAGNTCEIIAEERCTISLATLKSYNPQLDCSNLRVGQNFCCNEGTVPRDPDCTNSKTVVEGNTCESIADKRCTVSLATFKSYNPQLDCSNLKVGQIFCCNAGAVPLPECTNIKTVVEGNTCATIADKRCTISLSKFQDYNPHIDCSKLEPGAMVCCMEGKLPPLPQPNADGTCSDIQVAAGDSCAALYQKCGITPSLLTRRVTCGIIEANNGMYPGELDTFNKKKTWAWAGCDKLWPDAKICLSSGTPPMPAPIANASNRPLNTCCNIWGQCGTTKEFCEITGAGTPGTGTCVSNCGMNIVNNDAPPAQFRKIGSIDKSKFTHVHFAFADITDNFQVDVSKVQAQFNKFKALKRAKRIVAFGGWTASTSPTTFHVFRTGVNAANRGTLVNNIANFVKEHGLDGADIDWEYPGAPTCPTSRRWIPSMGPTTWPS</sequence>
<dbReference type="GO" id="GO:0016787">
    <property type="term" value="F:hydrolase activity"/>
    <property type="evidence" value="ECO:0007669"/>
    <property type="project" value="UniProtKB-KW"/>
</dbReference>
<dbReference type="GO" id="GO:0008061">
    <property type="term" value="F:chitin binding"/>
    <property type="evidence" value="ECO:0007669"/>
    <property type="project" value="UniProtKB-KW"/>
</dbReference>
<evidence type="ECO:0000259" key="4">
    <source>
        <dbReference type="PROSITE" id="PS51782"/>
    </source>
</evidence>
<feature type="domain" description="LysM" evidence="4">
    <location>
        <begin position="41"/>
        <end position="86"/>
    </location>
</feature>
<evidence type="ECO:0000313" key="6">
    <source>
        <dbReference type="EMBL" id="KAK4129673.1"/>
    </source>
</evidence>
<dbReference type="CDD" id="cd00118">
    <property type="entry name" value="LysM"/>
    <property type="match status" value="2"/>
</dbReference>
<gene>
    <name evidence="6" type="ORF">N657DRAFT_677260</name>
</gene>
<dbReference type="Pfam" id="PF01476">
    <property type="entry name" value="LysM"/>
    <property type="match status" value="3"/>
</dbReference>
<dbReference type="SUPFAM" id="SSF51445">
    <property type="entry name" value="(Trans)glycosidases"/>
    <property type="match status" value="1"/>
</dbReference>
<dbReference type="SUPFAM" id="SSF57016">
    <property type="entry name" value="Plant lectins/antimicrobial peptides"/>
    <property type="match status" value="1"/>
</dbReference>
<dbReference type="GO" id="GO:0005975">
    <property type="term" value="P:carbohydrate metabolic process"/>
    <property type="evidence" value="ECO:0007669"/>
    <property type="project" value="InterPro"/>
</dbReference>
<dbReference type="InterPro" id="IPR053214">
    <property type="entry name" value="LysM12-like"/>
</dbReference>
<keyword evidence="2" id="KW-0843">Virulence</keyword>
<dbReference type="PANTHER" id="PTHR47700:SF2">
    <property type="entry name" value="CHITINASE"/>
    <property type="match status" value="1"/>
</dbReference>
<proteinExistence type="predicted"/>
<reference evidence="6" key="2">
    <citation type="submission" date="2023-05" db="EMBL/GenBank/DDBJ databases">
        <authorList>
            <consortium name="Lawrence Berkeley National Laboratory"/>
            <person name="Steindorff A."/>
            <person name="Hensen N."/>
            <person name="Bonometti L."/>
            <person name="Westerberg I."/>
            <person name="Brannstrom I.O."/>
            <person name="Guillou S."/>
            <person name="Cros-Aarteil S."/>
            <person name="Calhoun S."/>
            <person name="Haridas S."/>
            <person name="Kuo A."/>
            <person name="Mondo S."/>
            <person name="Pangilinan J."/>
            <person name="Riley R."/>
            <person name="Labutti K."/>
            <person name="Andreopoulos B."/>
            <person name="Lipzen A."/>
            <person name="Chen C."/>
            <person name="Yanf M."/>
            <person name="Daum C."/>
            <person name="Ng V."/>
            <person name="Clum A."/>
            <person name="Ohm R."/>
            <person name="Martin F."/>
            <person name="Silar P."/>
            <person name="Natvig D."/>
            <person name="Lalanne C."/>
            <person name="Gautier V."/>
            <person name="Ament-Velasquez S.L."/>
            <person name="Kruys A."/>
            <person name="Hutchinson M.I."/>
            <person name="Powell A.J."/>
            <person name="Barry K."/>
            <person name="Miller A.N."/>
            <person name="Grigoriev I.V."/>
            <person name="Debuchy R."/>
            <person name="Gladieux P."/>
            <person name="Thoren M.H."/>
            <person name="Johannesson H."/>
        </authorList>
    </citation>
    <scope>NUCLEOTIDE SEQUENCE</scope>
    <source>
        <strain evidence="6">CBS 731.68</strain>
    </source>
</reference>
<comment type="caution">
    <text evidence="6">The sequence shown here is derived from an EMBL/GenBank/DDBJ whole genome shotgun (WGS) entry which is preliminary data.</text>
</comment>
<evidence type="ECO:0000313" key="7">
    <source>
        <dbReference type="Proteomes" id="UP001302602"/>
    </source>
</evidence>
<feature type="chain" id="PRO_5042921779" evidence="3">
    <location>
        <begin position="25"/>
        <end position="478"/>
    </location>
</feature>
<dbReference type="InterPro" id="IPR036779">
    <property type="entry name" value="LysM_dom_sf"/>
</dbReference>
<dbReference type="InterPro" id="IPR036861">
    <property type="entry name" value="Endochitinase-like_sf"/>
</dbReference>
<dbReference type="GeneID" id="87832741"/>
<dbReference type="Proteomes" id="UP001302602">
    <property type="component" value="Unassembled WGS sequence"/>
</dbReference>
<protein>
    <submittedName>
        <fullName evidence="6">Glycoside hydrolase family 18 protein</fullName>
    </submittedName>
</protein>
<feature type="domain" description="GH18" evidence="5">
    <location>
        <begin position="339"/>
        <end position="478"/>
    </location>
</feature>
<dbReference type="Gene3D" id="3.20.20.80">
    <property type="entry name" value="Glycosidases"/>
    <property type="match status" value="1"/>
</dbReference>
<dbReference type="PANTHER" id="PTHR47700">
    <property type="entry name" value="V CHITINASE, PUTATIVE (AFU_ORTHOLOGUE AFUA_6G13720)-RELATED"/>
    <property type="match status" value="1"/>
</dbReference>
<reference evidence="6" key="1">
    <citation type="journal article" date="2023" name="Mol. Phylogenet. Evol.">
        <title>Genome-scale phylogeny and comparative genomics of the fungal order Sordariales.</title>
        <authorList>
            <person name="Hensen N."/>
            <person name="Bonometti L."/>
            <person name="Westerberg I."/>
            <person name="Brannstrom I.O."/>
            <person name="Guillou S."/>
            <person name="Cros-Aarteil S."/>
            <person name="Calhoun S."/>
            <person name="Haridas S."/>
            <person name="Kuo A."/>
            <person name="Mondo S."/>
            <person name="Pangilinan J."/>
            <person name="Riley R."/>
            <person name="LaButti K."/>
            <person name="Andreopoulos B."/>
            <person name="Lipzen A."/>
            <person name="Chen C."/>
            <person name="Yan M."/>
            <person name="Daum C."/>
            <person name="Ng V."/>
            <person name="Clum A."/>
            <person name="Steindorff A."/>
            <person name="Ohm R.A."/>
            <person name="Martin F."/>
            <person name="Silar P."/>
            <person name="Natvig D.O."/>
            <person name="Lalanne C."/>
            <person name="Gautier V."/>
            <person name="Ament-Velasquez S.L."/>
            <person name="Kruys A."/>
            <person name="Hutchinson M.I."/>
            <person name="Powell A.J."/>
            <person name="Barry K."/>
            <person name="Miller A.N."/>
            <person name="Grigoriev I.V."/>
            <person name="Debuchy R."/>
            <person name="Gladieux P."/>
            <person name="Hiltunen Thoren M."/>
            <person name="Johannesson H."/>
        </authorList>
    </citation>
    <scope>NUCLEOTIDE SEQUENCE</scope>
    <source>
        <strain evidence="6">CBS 731.68</strain>
    </source>
</reference>
<dbReference type="PROSITE" id="PS51910">
    <property type="entry name" value="GH18_2"/>
    <property type="match status" value="1"/>
</dbReference>
<dbReference type="RefSeq" id="XP_062653444.1">
    <property type="nucleotide sequence ID" value="XM_062795973.1"/>
</dbReference>
<evidence type="ECO:0000256" key="3">
    <source>
        <dbReference type="SAM" id="SignalP"/>
    </source>
</evidence>
<feature type="domain" description="LysM" evidence="4">
    <location>
        <begin position="99"/>
        <end position="144"/>
    </location>
</feature>
<dbReference type="SMART" id="SM00257">
    <property type="entry name" value="LysM"/>
    <property type="match status" value="4"/>
</dbReference>
<dbReference type="PROSITE" id="PS51782">
    <property type="entry name" value="LYSM"/>
    <property type="match status" value="3"/>
</dbReference>
<dbReference type="AlphaFoldDB" id="A0AAN6UAX1"/>
<feature type="domain" description="LysM" evidence="4">
    <location>
        <begin position="156"/>
        <end position="201"/>
    </location>
</feature>
<evidence type="ECO:0000256" key="1">
    <source>
        <dbReference type="ARBA" id="ARBA00022669"/>
    </source>
</evidence>
<name>A0AAN6UAX1_9PEZI</name>
<organism evidence="6 7">
    <name type="scientific">Parathielavia appendiculata</name>
    <dbReference type="NCBI Taxonomy" id="2587402"/>
    <lineage>
        <taxon>Eukaryota</taxon>
        <taxon>Fungi</taxon>
        <taxon>Dikarya</taxon>
        <taxon>Ascomycota</taxon>
        <taxon>Pezizomycotina</taxon>
        <taxon>Sordariomycetes</taxon>
        <taxon>Sordariomycetidae</taxon>
        <taxon>Sordariales</taxon>
        <taxon>Chaetomiaceae</taxon>
        <taxon>Parathielavia</taxon>
    </lineage>
</organism>
<dbReference type="EMBL" id="MU853223">
    <property type="protein sequence ID" value="KAK4129673.1"/>
    <property type="molecule type" value="Genomic_DNA"/>
</dbReference>
<keyword evidence="7" id="KW-1185">Reference proteome</keyword>
<evidence type="ECO:0000256" key="2">
    <source>
        <dbReference type="ARBA" id="ARBA00023026"/>
    </source>
</evidence>
<accession>A0AAN6UAX1</accession>
<dbReference type="InterPro" id="IPR017853">
    <property type="entry name" value="GH"/>
</dbReference>
<keyword evidence="6" id="KW-0378">Hydrolase</keyword>
<dbReference type="Gene3D" id="3.10.350.10">
    <property type="entry name" value="LysM domain"/>
    <property type="match status" value="3"/>
</dbReference>